<keyword evidence="3" id="KW-1185">Reference proteome</keyword>
<keyword evidence="1" id="KW-0812">Transmembrane</keyword>
<dbReference type="AlphaFoldDB" id="A0A1M5VMU3"/>
<keyword evidence="1" id="KW-0472">Membrane</keyword>
<dbReference type="Proteomes" id="UP000184447">
    <property type="component" value="Unassembled WGS sequence"/>
</dbReference>
<name>A0A1M5VMU3_9CLOT</name>
<dbReference type="OrthoDB" id="1911377at2"/>
<gene>
    <name evidence="2" type="ORF">SAMN02745207_02369</name>
</gene>
<dbReference type="EMBL" id="FQXM01000012">
    <property type="protein sequence ID" value="SHH76547.1"/>
    <property type="molecule type" value="Genomic_DNA"/>
</dbReference>
<proteinExistence type="predicted"/>
<evidence type="ECO:0000256" key="1">
    <source>
        <dbReference type="SAM" id="Phobius"/>
    </source>
</evidence>
<feature type="transmembrane region" description="Helical" evidence="1">
    <location>
        <begin position="12"/>
        <end position="31"/>
    </location>
</feature>
<evidence type="ECO:0000313" key="2">
    <source>
        <dbReference type="EMBL" id="SHH76547.1"/>
    </source>
</evidence>
<dbReference type="RefSeq" id="WP_073338633.1">
    <property type="nucleotide sequence ID" value="NZ_FQXM01000012.1"/>
</dbReference>
<sequence>MVNRNKKIKNIVLLIIVLISLLELYFSYKVAKEYAGIYEIGIFLPFIIQPFIYYKLLFKVQKTYFKSRFTVVLLISFTLPLTIFFTLPNFTYNEGKQLIEEYAHSDGHLVFRDISKDEDTKAICNNPSRLFVSDRAYYYEIQLNGKNEFFLVNPLTGRVEQLLDKY</sequence>
<reference evidence="2 3" key="1">
    <citation type="submission" date="2016-11" db="EMBL/GenBank/DDBJ databases">
        <authorList>
            <person name="Jaros S."/>
            <person name="Januszkiewicz K."/>
            <person name="Wedrychowicz H."/>
        </authorList>
    </citation>
    <scope>NUCLEOTIDE SEQUENCE [LARGE SCALE GENOMIC DNA]</scope>
    <source>
        <strain evidence="2 3">DSM 8605</strain>
    </source>
</reference>
<organism evidence="2 3">
    <name type="scientific">Clostridium grantii DSM 8605</name>
    <dbReference type="NCBI Taxonomy" id="1121316"/>
    <lineage>
        <taxon>Bacteria</taxon>
        <taxon>Bacillati</taxon>
        <taxon>Bacillota</taxon>
        <taxon>Clostridia</taxon>
        <taxon>Eubacteriales</taxon>
        <taxon>Clostridiaceae</taxon>
        <taxon>Clostridium</taxon>
    </lineage>
</organism>
<feature type="transmembrane region" description="Helical" evidence="1">
    <location>
        <begin position="69"/>
        <end position="87"/>
    </location>
</feature>
<protein>
    <submittedName>
        <fullName evidence="2">Uncharacterized protein</fullName>
    </submittedName>
</protein>
<keyword evidence="1" id="KW-1133">Transmembrane helix</keyword>
<dbReference type="STRING" id="1121316.SAMN02745207_02369"/>
<feature type="transmembrane region" description="Helical" evidence="1">
    <location>
        <begin position="37"/>
        <end position="57"/>
    </location>
</feature>
<accession>A0A1M5VMU3</accession>
<evidence type="ECO:0000313" key="3">
    <source>
        <dbReference type="Proteomes" id="UP000184447"/>
    </source>
</evidence>